<dbReference type="AlphaFoldDB" id="X1K2F3"/>
<accession>X1K2F3</accession>
<reference evidence="1" key="1">
    <citation type="journal article" date="2014" name="Front. Microbiol.">
        <title>High frequency of phylogenetically diverse reductive dehalogenase-homologous genes in deep subseafloor sedimentary metagenomes.</title>
        <authorList>
            <person name="Kawai M."/>
            <person name="Futagami T."/>
            <person name="Toyoda A."/>
            <person name="Takaki Y."/>
            <person name="Nishi S."/>
            <person name="Hori S."/>
            <person name="Arai W."/>
            <person name="Tsubouchi T."/>
            <person name="Morono Y."/>
            <person name="Uchiyama I."/>
            <person name="Ito T."/>
            <person name="Fujiyama A."/>
            <person name="Inagaki F."/>
            <person name="Takami H."/>
        </authorList>
    </citation>
    <scope>NUCLEOTIDE SEQUENCE</scope>
    <source>
        <strain evidence="1">Expedition CK06-06</strain>
    </source>
</reference>
<feature type="non-terminal residue" evidence="1">
    <location>
        <position position="1"/>
    </location>
</feature>
<organism evidence="1">
    <name type="scientific">marine sediment metagenome</name>
    <dbReference type="NCBI Taxonomy" id="412755"/>
    <lineage>
        <taxon>unclassified sequences</taxon>
        <taxon>metagenomes</taxon>
        <taxon>ecological metagenomes</taxon>
    </lineage>
</organism>
<evidence type="ECO:0000313" key="1">
    <source>
        <dbReference type="EMBL" id="GAH76258.1"/>
    </source>
</evidence>
<gene>
    <name evidence="1" type="ORF">S03H2_42556</name>
</gene>
<dbReference type="EMBL" id="BARU01026503">
    <property type="protein sequence ID" value="GAH76258.1"/>
    <property type="molecule type" value="Genomic_DNA"/>
</dbReference>
<comment type="caution">
    <text evidence="1">The sequence shown here is derived from an EMBL/GenBank/DDBJ whole genome shotgun (WGS) entry which is preliminary data.</text>
</comment>
<protein>
    <submittedName>
        <fullName evidence="1">Uncharacterized protein</fullName>
    </submittedName>
</protein>
<sequence length="50" mass="5628">KGIFTDSNGTFKLGKNHSIFIKKDEIRGIKAEEDLIILGIQDRGKGRIKK</sequence>
<name>X1K2F3_9ZZZZ</name>
<proteinExistence type="predicted"/>